<dbReference type="InterPro" id="IPR001789">
    <property type="entry name" value="Sig_transdc_resp-reg_receiver"/>
</dbReference>
<dbReference type="SUPFAM" id="SSF47384">
    <property type="entry name" value="Homodimeric domain of signal transducing histidine kinase"/>
    <property type="match status" value="1"/>
</dbReference>
<name>A0A4R4DPZ1_9PROT</name>
<gene>
    <name evidence="9" type="ORF">EXY23_08540</name>
</gene>
<dbReference type="GO" id="GO:0005886">
    <property type="term" value="C:plasma membrane"/>
    <property type="evidence" value="ECO:0007669"/>
    <property type="project" value="UniProtKB-SubCell"/>
</dbReference>
<dbReference type="SMART" id="SM00387">
    <property type="entry name" value="HATPase_c"/>
    <property type="match status" value="1"/>
</dbReference>
<evidence type="ECO:0000256" key="5">
    <source>
        <dbReference type="PROSITE-ProRule" id="PRU00169"/>
    </source>
</evidence>
<dbReference type="Pfam" id="PF02518">
    <property type="entry name" value="HATPase_c"/>
    <property type="match status" value="1"/>
</dbReference>
<feature type="domain" description="Histidine kinase" evidence="7">
    <location>
        <begin position="303"/>
        <end position="525"/>
    </location>
</feature>
<dbReference type="SMART" id="SM00388">
    <property type="entry name" value="HisKA"/>
    <property type="match status" value="1"/>
</dbReference>
<dbReference type="PANTHER" id="PTHR45339">
    <property type="entry name" value="HYBRID SIGNAL TRANSDUCTION HISTIDINE KINASE J"/>
    <property type="match status" value="1"/>
</dbReference>
<dbReference type="InterPro" id="IPR005467">
    <property type="entry name" value="His_kinase_dom"/>
</dbReference>
<dbReference type="Gene3D" id="3.40.50.2300">
    <property type="match status" value="1"/>
</dbReference>
<dbReference type="InterPro" id="IPR036097">
    <property type="entry name" value="HisK_dim/P_sf"/>
</dbReference>
<dbReference type="Gene3D" id="1.20.120.160">
    <property type="entry name" value="HPT domain"/>
    <property type="match status" value="1"/>
</dbReference>
<feature type="compositionally biased region" description="Gly residues" evidence="6">
    <location>
        <begin position="669"/>
        <end position="724"/>
    </location>
</feature>
<evidence type="ECO:0000259" key="8">
    <source>
        <dbReference type="PROSITE" id="PS50110"/>
    </source>
</evidence>
<dbReference type="PANTHER" id="PTHR45339:SF5">
    <property type="entry name" value="HISTIDINE KINASE"/>
    <property type="match status" value="1"/>
</dbReference>
<dbReference type="InterPro" id="IPR003594">
    <property type="entry name" value="HATPase_dom"/>
</dbReference>
<dbReference type="PROSITE" id="PS50109">
    <property type="entry name" value="HIS_KIN"/>
    <property type="match status" value="1"/>
</dbReference>
<dbReference type="GO" id="GO:0005524">
    <property type="term" value="F:ATP binding"/>
    <property type="evidence" value="ECO:0007669"/>
    <property type="project" value="UniProtKB-KW"/>
</dbReference>
<dbReference type="Proteomes" id="UP000295023">
    <property type="component" value="Unassembled WGS sequence"/>
</dbReference>
<keyword evidence="10" id="KW-1185">Reference proteome</keyword>
<evidence type="ECO:0000256" key="2">
    <source>
        <dbReference type="ARBA" id="ARBA00012438"/>
    </source>
</evidence>
<evidence type="ECO:0000259" key="7">
    <source>
        <dbReference type="PROSITE" id="PS50109"/>
    </source>
</evidence>
<feature type="region of interest" description="Disordered" evidence="6">
    <location>
        <begin position="669"/>
        <end position="743"/>
    </location>
</feature>
<dbReference type="PRINTS" id="PR00344">
    <property type="entry name" value="BCTRLSENSOR"/>
</dbReference>
<dbReference type="Pfam" id="PF00072">
    <property type="entry name" value="Response_reg"/>
    <property type="match status" value="1"/>
</dbReference>
<dbReference type="SUPFAM" id="SSF55785">
    <property type="entry name" value="PYP-like sensor domain (PAS domain)"/>
    <property type="match status" value="2"/>
</dbReference>
<dbReference type="Pfam" id="PF00512">
    <property type="entry name" value="HisKA"/>
    <property type="match status" value="1"/>
</dbReference>
<evidence type="ECO:0000256" key="6">
    <source>
        <dbReference type="SAM" id="MobiDB-lite"/>
    </source>
</evidence>
<dbReference type="SUPFAM" id="SSF52172">
    <property type="entry name" value="CheY-like"/>
    <property type="match status" value="1"/>
</dbReference>
<dbReference type="InterPro" id="IPR035965">
    <property type="entry name" value="PAS-like_dom_sf"/>
</dbReference>
<dbReference type="CDD" id="cd00082">
    <property type="entry name" value="HisKA"/>
    <property type="match status" value="1"/>
</dbReference>
<comment type="catalytic activity">
    <reaction evidence="1">
        <text>ATP + protein L-histidine = ADP + protein N-phospho-L-histidine.</text>
        <dbReference type="EC" id="2.7.13.3"/>
    </reaction>
</comment>
<evidence type="ECO:0000313" key="9">
    <source>
        <dbReference type="EMBL" id="TCZ64009.1"/>
    </source>
</evidence>
<keyword evidence="4" id="KW-0902">Two-component regulatory system</keyword>
<dbReference type="InterPro" id="IPR036641">
    <property type="entry name" value="HPT_dom_sf"/>
</dbReference>
<dbReference type="CDD" id="cd16922">
    <property type="entry name" value="HATPase_EvgS-ArcB-TorS-like"/>
    <property type="match status" value="1"/>
</dbReference>
<dbReference type="InterPro" id="IPR003661">
    <property type="entry name" value="HisK_dim/P_dom"/>
</dbReference>
<dbReference type="Gene3D" id="1.10.287.130">
    <property type="match status" value="1"/>
</dbReference>
<dbReference type="InterPro" id="IPR036890">
    <property type="entry name" value="HATPase_C_sf"/>
</dbReference>
<dbReference type="SUPFAM" id="SSF47226">
    <property type="entry name" value="Histidine-containing phosphotransfer domain, HPT domain"/>
    <property type="match status" value="1"/>
</dbReference>
<evidence type="ECO:0000256" key="3">
    <source>
        <dbReference type="ARBA" id="ARBA00022553"/>
    </source>
</evidence>
<dbReference type="AlphaFoldDB" id="A0A4R4DPZ1"/>
<proteinExistence type="predicted"/>
<dbReference type="PROSITE" id="PS50110">
    <property type="entry name" value="RESPONSE_REGULATORY"/>
    <property type="match status" value="1"/>
</dbReference>
<dbReference type="EC" id="2.7.13.3" evidence="2"/>
<dbReference type="CDD" id="cd17546">
    <property type="entry name" value="REC_hyHK_CKI1_RcsC-like"/>
    <property type="match status" value="1"/>
</dbReference>
<dbReference type="Gene3D" id="3.30.565.10">
    <property type="entry name" value="Histidine kinase-like ATPase, C-terminal domain"/>
    <property type="match status" value="1"/>
</dbReference>
<evidence type="ECO:0000256" key="1">
    <source>
        <dbReference type="ARBA" id="ARBA00000085"/>
    </source>
</evidence>
<sequence>MDSTISARTETATAGLSASLPAMPSGLRHYRLMAGLLDSLHLGLCLFDAEDRALLWNQTFLRLFPEHAGHVAVGEPYAENLRRFYAARQPEAEPQAIDRCIAAGLARHRSQAHPFIFQHRGQWVRVASEPVPGIGRIRIWTPIAPPDRSASLAPPTEDGMLPEVMPFAAEDGDGLVQLDTEGRILAATGGFARFFRLPAPEAAIGHRLADLYAAAMVAQPGVAEGVGAWLQRLADAERFTGAPFELPMPGGGWLRMLQQRMPDGSIVGSFVDISAMKALQEELSRAREAAEEASRAKDRFLATVSHELRTPMNGILGMLDMLGDGRLAPDQADWHRLARDSAEALLGLLDDILAFSRLQAGELAPEPAPANPAELLDGIVRLLQPRAREKELSLRWALDGTVPDTVLCDTARLRQVLLNLIANALKFTEAGSVGVTVRAGAALPDGRLLLEFEVADTGIGIPAAALDSIFEPFVQADAGIARRFGGTGLGLAICRQLVAAMGGHITVASEPGQGSRFRFTVACRPAPTRAVPVARAAEPVPPLPLLRVLVVDDHPVNREVARLHLDALGLEAATVESGAAALAACAERFDLVLLDLEMPGMDGFATAAALRASGLPSARAPIIALTAHAGAEHRALCREAGMQGFVSKPVRLAMLARAIAEATGAPCGSGGPIQTSGPGGPAVIGPHPGSGGPIQTSGPGGPAVIGPHPGSGGPIQTSGPGGPAVIGPHQATAAPQPAPAASGAARGIPAAAWERILLDFEEYARGAMTRLSTASREGRPHAAVAHALKGAAWNLGARRLGDLMHRIEALGSAELGRHLPAIHEALDAAVQDLRRGRAA</sequence>
<keyword evidence="3 5" id="KW-0597">Phosphoprotein</keyword>
<dbReference type="Pfam" id="PF12860">
    <property type="entry name" value="PAS_7"/>
    <property type="match status" value="2"/>
</dbReference>
<protein>
    <recommendedName>
        <fullName evidence="2">histidine kinase</fullName>
        <ecNumber evidence="2">2.7.13.3</ecNumber>
    </recommendedName>
</protein>
<dbReference type="FunFam" id="3.30.565.10:FF:000010">
    <property type="entry name" value="Sensor histidine kinase RcsC"/>
    <property type="match status" value="1"/>
</dbReference>
<reference evidence="9 10" key="1">
    <citation type="submission" date="2019-03" db="EMBL/GenBank/DDBJ databases">
        <title>Paracraurococcus aquatilis NE82 genome sequence.</title>
        <authorList>
            <person name="Zhao Y."/>
            <person name="Du Z."/>
        </authorList>
    </citation>
    <scope>NUCLEOTIDE SEQUENCE [LARGE SCALE GENOMIC DNA]</scope>
    <source>
        <strain evidence="9 10">NE82</strain>
    </source>
</reference>
<dbReference type="EMBL" id="SKBM01000006">
    <property type="protein sequence ID" value="TCZ64009.1"/>
    <property type="molecule type" value="Genomic_DNA"/>
</dbReference>
<comment type="caution">
    <text evidence="9">The sequence shown here is derived from an EMBL/GenBank/DDBJ whole genome shotgun (WGS) entry which is preliminary data.</text>
</comment>
<dbReference type="RefSeq" id="WP_132287014.1">
    <property type="nucleotide sequence ID" value="NZ_SKBM01000006.1"/>
</dbReference>
<dbReference type="InterPro" id="IPR004358">
    <property type="entry name" value="Sig_transdc_His_kin-like_C"/>
</dbReference>
<evidence type="ECO:0000256" key="4">
    <source>
        <dbReference type="ARBA" id="ARBA00023012"/>
    </source>
</evidence>
<organism evidence="9 10">
    <name type="scientific">Roseicella aquatilis</name>
    <dbReference type="NCBI Taxonomy" id="2527868"/>
    <lineage>
        <taxon>Bacteria</taxon>
        <taxon>Pseudomonadati</taxon>
        <taxon>Pseudomonadota</taxon>
        <taxon>Alphaproteobacteria</taxon>
        <taxon>Acetobacterales</taxon>
        <taxon>Roseomonadaceae</taxon>
        <taxon>Roseicella</taxon>
    </lineage>
</organism>
<dbReference type="Pfam" id="PF01627">
    <property type="entry name" value="Hpt"/>
    <property type="match status" value="1"/>
</dbReference>
<dbReference type="SUPFAM" id="SSF55874">
    <property type="entry name" value="ATPase domain of HSP90 chaperone/DNA topoisomerase II/histidine kinase"/>
    <property type="match status" value="1"/>
</dbReference>
<dbReference type="GO" id="GO:0000155">
    <property type="term" value="F:phosphorelay sensor kinase activity"/>
    <property type="evidence" value="ECO:0007669"/>
    <property type="project" value="InterPro"/>
</dbReference>
<accession>A0A4R4DPZ1</accession>
<feature type="domain" description="Response regulatory" evidence="8">
    <location>
        <begin position="547"/>
        <end position="663"/>
    </location>
</feature>
<feature type="modified residue" description="4-aspartylphosphate" evidence="5">
    <location>
        <position position="595"/>
    </location>
</feature>
<feature type="compositionally biased region" description="Low complexity" evidence="6">
    <location>
        <begin position="727"/>
        <end position="743"/>
    </location>
</feature>
<dbReference type="InterPro" id="IPR011006">
    <property type="entry name" value="CheY-like_superfamily"/>
</dbReference>
<dbReference type="SMART" id="SM00448">
    <property type="entry name" value="REC"/>
    <property type="match status" value="1"/>
</dbReference>
<dbReference type="InterPro" id="IPR008207">
    <property type="entry name" value="Sig_transdc_His_kin_Hpt_dom"/>
</dbReference>
<evidence type="ECO:0000313" key="10">
    <source>
        <dbReference type="Proteomes" id="UP000295023"/>
    </source>
</evidence>
<dbReference type="OrthoDB" id="7991996at2"/>